<feature type="non-terminal residue" evidence="1">
    <location>
        <position position="212"/>
    </location>
</feature>
<reference evidence="1" key="1">
    <citation type="journal article" date="2021" name="Environ. Microbiol.">
        <title>Gene family expansions and transcriptome signatures uncover fungal adaptations to wood decay.</title>
        <authorList>
            <person name="Hage H."/>
            <person name="Miyauchi S."/>
            <person name="Viragh M."/>
            <person name="Drula E."/>
            <person name="Min B."/>
            <person name="Chaduli D."/>
            <person name="Navarro D."/>
            <person name="Favel A."/>
            <person name="Norest M."/>
            <person name="Lesage-Meessen L."/>
            <person name="Balint B."/>
            <person name="Merenyi Z."/>
            <person name="de Eugenio L."/>
            <person name="Morin E."/>
            <person name="Martinez A.T."/>
            <person name="Baldrian P."/>
            <person name="Stursova M."/>
            <person name="Martinez M.J."/>
            <person name="Novotny C."/>
            <person name="Magnuson J.K."/>
            <person name="Spatafora J.W."/>
            <person name="Maurice S."/>
            <person name="Pangilinan J."/>
            <person name="Andreopoulos W."/>
            <person name="LaButti K."/>
            <person name="Hundley H."/>
            <person name="Na H."/>
            <person name="Kuo A."/>
            <person name="Barry K."/>
            <person name="Lipzen A."/>
            <person name="Henrissat B."/>
            <person name="Riley R."/>
            <person name="Ahrendt S."/>
            <person name="Nagy L.G."/>
            <person name="Grigoriev I.V."/>
            <person name="Martin F."/>
            <person name="Rosso M.N."/>
        </authorList>
    </citation>
    <scope>NUCLEOTIDE SEQUENCE</scope>
    <source>
        <strain evidence="1">CBS 384.51</strain>
    </source>
</reference>
<organism evidence="1 2">
    <name type="scientific">Irpex rosettiformis</name>
    <dbReference type="NCBI Taxonomy" id="378272"/>
    <lineage>
        <taxon>Eukaryota</taxon>
        <taxon>Fungi</taxon>
        <taxon>Dikarya</taxon>
        <taxon>Basidiomycota</taxon>
        <taxon>Agaricomycotina</taxon>
        <taxon>Agaricomycetes</taxon>
        <taxon>Polyporales</taxon>
        <taxon>Irpicaceae</taxon>
        <taxon>Irpex</taxon>
    </lineage>
</organism>
<name>A0ACB8TNU3_9APHY</name>
<proteinExistence type="predicted"/>
<dbReference type="EMBL" id="MU274957">
    <property type="protein sequence ID" value="KAI0083656.1"/>
    <property type="molecule type" value="Genomic_DNA"/>
</dbReference>
<comment type="caution">
    <text evidence="1">The sequence shown here is derived from an EMBL/GenBank/DDBJ whole genome shotgun (WGS) entry which is preliminary data.</text>
</comment>
<keyword evidence="2" id="KW-1185">Reference proteome</keyword>
<sequence length="212" mass="23641">MGQFGGCHKDKKDFPAGYTCAQCLSDLQQGPGREPGRLHFLGQGVWVRLEYMTQLFFSGLLLHGGTAPLVPDGEVIHDWETRVMLISYPASAMMTGEAKQAYAAEPFSEDPCFITPEMTGAPVFKSDKSMWNGHASYGQDGWVTMEPESHFNWMVRGALQRSHFAFRQLPASYGVEIDSEKFLDAFSMTVDGERVTAKPWSMAPEDDVQNPF</sequence>
<evidence type="ECO:0000313" key="2">
    <source>
        <dbReference type="Proteomes" id="UP001055072"/>
    </source>
</evidence>
<accession>A0ACB8TNU3</accession>
<dbReference type="Proteomes" id="UP001055072">
    <property type="component" value="Unassembled WGS sequence"/>
</dbReference>
<evidence type="ECO:0000313" key="1">
    <source>
        <dbReference type="EMBL" id="KAI0083656.1"/>
    </source>
</evidence>
<gene>
    <name evidence="1" type="ORF">BDY19DRAFT_866772</name>
</gene>
<protein>
    <submittedName>
        <fullName evidence="1">Uncharacterized protein</fullName>
    </submittedName>
</protein>